<sequence>MKIVFASTPSQEEEISGLVRYIYSNVFPLYFTEDEIYEFEQLKVLDTMENQVEVFGTLKDAFKVMACMQTLISILESTDLDDQYSTLFSKNVSHLQEFGLFFPFEYEQFVVAKRMNNHLLSVNTKVANELLI</sequence>
<keyword evidence="2" id="KW-1185">Reference proteome</keyword>
<accession>A0A0U1P0J9</accession>
<dbReference type="STRING" id="1499688.BN000_03590"/>
<gene>
    <name evidence="1" type="primary">yhcU</name>
    <name evidence="1" type="ORF">BN000_03590</name>
</gene>
<name>A0A0U1P0J9_9BACI</name>
<evidence type="ECO:0000313" key="1">
    <source>
        <dbReference type="EMBL" id="CRK83618.1"/>
    </source>
</evidence>
<reference evidence="2" key="1">
    <citation type="submission" date="2015-05" db="EMBL/GenBank/DDBJ databases">
        <authorList>
            <person name="Urmite Genomes"/>
        </authorList>
    </citation>
    <scope>NUCLEOTIDE SEQUENCE [LARGE SCALE GENOMIC DNA]</scope>
    <source>
        <strain evidence="2">LF1</strain>
    </source>
</reference>
<protein>
    <recommendedName>
        <fullName evidence="3">YhcU family protein</fullName>
    </recommendedName>
</protein>
<evidence type="ECO:0000313" key="2">
    <source>
        <dbReference type="Proteomes" id="UP000199087"/>
    </source>
</evidence>
<dbReference type="EMBL" id="CVRB01000003">
    <property type="protein sequence ID" value="CRK83618.1"/>
    <property type="molecule type" value="Genomic_DNA"/>
</dbReference>
<dbReference type="Pfam" id="PF17326">
    <property type="entry name" value="DUF5365"/>
    <property type="match status" value="1"/>
</dbReference>
<evidence type="ECO:0008006" key="3">
    <source>
        <dbReference type="Google" id="ProtNLM"/>
    </source>
</evidence>
<dbReference type="AlphaFoldDB" id="A0A0U1P0J9"/>
<dbReference type="RefSeq" id="WP_090636360.1">
    <property type="nucleotide sequence ID" value="NZ_CVRB01000003.1"/>
</dbReference>
<dbReference type="OrthoDB" id="2966549at2"/>
<organism evidence="1 2">
    <name type="scientific">Neobacillus massiliamazoniensis</name>
    <dbReference type="NCBI Taxonomy" id="1499688"/>
    <lineage>
        <taxon>Bacteria</taxon>
        <taxon>Bacillati</taxon>
        <taxon>Bacillota</taxon>
        <taxon>Bacilli</taxon>
        <taxon>Bacillales</taxon>
        <taxon>Bacillaceae</taxon>
        <taxon>Neobacillus</taxon>
    </lineage>
</organism>
<dbReference type="Proteomes" id="UP000199087">
    <property type="component" value="Unassembled WGS sequence"/>
</dbReference>
<dbReference type="InterPro" id="IPR020355">
    <property type="entry name" value="Uncharacterised_YhcU"/>
</dbReference>
<proteinExistence type="predicted"/>